<dbReference type="SMART" id="SM00066">
    <property type="entry name" value="GAL4"/>
    <property type="match status" value="1"/>
</dbReference>
<accession>A0AB34KHX1</accession>
<evidence type="ECO:0000256" key="1">
    <source>
        <dbReference type="ARBA" id="ARBA00023242"/>
    </source>
</evidence>
<evidence type="ECO:0000259" key="2">
    <source>
        <dbReference type="PROSITE" id="PS50048"/>
    </source>
</evidence>
<dbReference type="GO" id="GO:0008270">
    <property type="term" value="F:zinc ion binding"/>
    <property type="evidence" value="ECO:0007669"/>
    <property type="project" value="InterPro"/>
</dbReference>
<proteinExistence type="predicted"/>
<organism evidence="3 4">
    <name type="scientific">Cladosporium halotolerans</name>
    <dbReference type="NCBI Taxonomy" id="1052096"/>
    <lineage>
        <taxon>Eukaryota</taxon>
        <taxon>Fungi</taxon>
        <taxon>Dikarya</taxon>
        <taxon>Ascomycota</taxon>
        <taxon>Pezizomycotina</taxon>
        <taxon>Dothideomycetes</taxon>
        <taxon>Dothideomycetidae</taxon>
        <taxon>Cladosporiales</taxon>
        <taxon>Cladosporiaceae</taxon>
        <taxon>Cladosporium</taxon>
    </lineage>
</organism>
<keyword evidence="4" id="KW-1185">Reference proteome</keyword>
<dbReference type="AlphaFoldDB" id="A0AB34KHX1"/>
<protein>
    <recommendedName>
        <fullName evidence="2">Zn(2)-C6 fungal-type domain-containing protein</fullName>
    </recommendedName>
</protein>
<dbReference type="PROSITE" id="PS50048">
    <property type="entry name" value="ZN2_CY6_FUNGAL_2"/>
    <property type="match status" value="1"/>
</dbReference>
<dbReference type="Pfam" id="PF00172">
    <property type="entry name" value="Zn_clus"/>
    <property type="match status" value="1"/>
</dbReference>
<keyword evidence="1" id="KW-0539">Nucleus</keyword>
<dbReference type="InterPro" id="IPR053187">
    <property type="entry name" value="Notoamide_regulator"/>
</dbReference>
<dbReference type="Gene3D" id="4.10.240.10">
    <property type="entry name" value="Zn(2)-C6 fungal-type DNA-binding domain"/>
    <property type="match status" value="1"/>
</dbReference>
<dbReference type="PANTHER" id="PTHR47256">
    <property type="entry name" value="ZN(II)2CYS6 TRANSCRIPTION FACTOR (EUROFUNG)-RELATED"/>
    <property type="match status" value="1"/>
</dbReference>
<dbReference type="GeneID" id="96008364"/>
<dbReference type="CDD" id="cd12148">
    <property type="entry name" value="fungal_TF_MHR"/>
    <property type="match status" value="1"/>
</dbReference>
<reference evidence="3 4" key="1">
    <citation type="journal article" date="2020" name="Microbiol. Resour. Announc.">
        <title>Draft Genome Sequence of a Cladosporium Species Isolated from the Mesophotic Ascidian Didemnum maculosum.</title>
        <authorList>
            <person name="Gioti A."/>
            <person name="Siaperas R."/>
            <person name="Nikolaivits E."/>
            <person name="Le Goff G."/>
            <person name="Ouazzani J."/>
            <person name="Kotoulas G."/>
            <person name="Topakas E."/>
        </authorList>
    </citation>
    <scope>NUCLEOTIDE SEQUENCE [LARGE SCALE GENOMIC DNA]</scope>
    <source>
        <strain evidence="3 4">TM138-S3</strain>
    </source>
</reference>
<dbReference type="CDD" id="cd00067">
    <property type="entry name" value="GAL4"/>
    <property type="match status" value="1"/>
</dbReference>
<feature type="domain" description="Zn(2)-C6 fungal-type" evidence="2">
    <location>
        <begin position="14"/>
        <end position="44"/>
    </location>
</feature>
<dbReference type="InterPro" id="IPR036864">
    <property type="entry name" value="Zn2-C6_fun-type_DNA-bd_sf"/>
</dbReference>
<gene>
    <name evidence="3" type="ORF">WHR41_06921</name>
</gene>
<evidence type="ECO:0000313" key="3">
    <source>
        <dbReference type="EMBL" id="KAL1584637.1"/>
    </source>
</evidence>
<dbReference type="InterPro" id="IPR001138">
    <property type="entry name" value="Zn2Cys6_DnaBD"/>
</dbReference>
<dbReference type="RefSeq" id="XP_069227743.1">
    <property type="nucleotide sequence ID" value="XM_069375526.1"/>
</dbReference>
<dbReference type="PANTHER" id="PTHR47256:SF1">
    <property type="entry name" value="ZN(II)2CYS6 TRANSCRIPTION FACTOR (EUROFUNG)"/>
    <property type="match status" value="1"/>
</dbReference>
<dbReference type="GO" id="GO:0000981">
    <property type="term" value="F:DNA-binding transcription factor activity, RNA polymerase II-specific"/>
    <property type="evidence" value="ECO:0007669"/>
    <property type="project" value="InterPro"/>
</dbReference>
<evidence type="ECO:0000313" key="4">
    <source>
        <dbReference type="Proteomes" id="UP000803884"/>
    </source>
</evidence>
<dbReference type="EMBL" id="JAAQHG020000024">
    <property type="protein sequence ID" value="KAL1584637.1"/>
    <property type="molecule type" value="Genomic_DNA"/>
</dbReference>
<comment type="caution">
    <text evidence="3">The sequence shown here is derived from an EMBL/GenBank/DDBJ whole genome shotgun (WGS) entry which is preliminary data.</text>
</comment>
<name>A0AB34KHX1_9PEZI</name>
<dbReference type="SUPFAM" id="SSF57701">
    <property type="entry name" value="Zn2/Cys6 DNA-binding domain"/>
    <property type="match status" value="1"/>
</dbReference>
<sequence>MPQTHRQLQNTRVACNTCRNVRTRCDGLRPACSRCTQRQSRCVYETAVSSESRRASFRRSLKVHDQLFEDLRSSLQCLREASDPDALEALRQITSSRDPLGSLAEFGGLHRISITPSAHDLNGYRLSNSYLPFQYDLMMQHPNAYPVVQSLAHVDGDISALELPHKRIVVTNPLRFDPRFASVRIGRWTTVRIGDHDAARAIAHYLEVDHPVLGLFDADLFMESLGSGSQDFCSAFLVNTVLLWSCISMSCSSIDHVAASFKPAFFREAFRIWYEVCGDDNILTVAASQLLSLACACEGDDVSAQSLNDAGYQMGERLGLLGGTRIPEGTSQGSLAHLRSRAQVAWGLFNWLSLHAFYYRQPPLGEPPSLFIPGDQPEDTNGIDADTTQTQPVPLSAAPTFTSLCKFWRILRPVILSFLTFTHDHSDSQQMSIALAEHTFQNLLSWADDSLPNVRESGTLGQPHHVLVMHIWFHTAVMEIFRPFYGKKLTLSSFRARHSTPEIVFWSSLTQLECLAFQYRQHYSSARTSILWHLSLLFIGNAVVRNPIGPAWRFNFLLCMNSYVDLAGSFRLADGLLRAILYMAVQRKLISSDEAREIVGRVPVNGANNAARTSQKTVAVKSGHVVDLDLAVENRSLSQVTSLAGKLDDALMFDEFVVSEQSTGNRESAADHQPT</sequence>
<dbReference type="Proteomes" id="UP000803884">
    <property type="component" value="Unassembled WGS sequence"/>
</dbReference>
<dbReference type="PROSITE" id="PS00463">
    <property type="entry name" value="ZN2_CY6_FUNGAL_1"/>
    <property type="match status" value="1"/>
</dbReference>